<dbReference type="SUPFAM" id="SSF57850">
    <property type="entry name" value="RING/U-box"/>
    <property type="match status" value="1"/>
</dbReference>
<sequence length="123" mass="13770">MYTDQFDLDDAMTIPDNPEARQEAVIRLVSELSTVDKATDQFDLVDALTMPDNPEARRQAVICLVSEMATVDDATGDCSICFQSLSEGTPKQVSCNHVYHRQCITDWLLNGRSNTCPMCRHDI</sequence>
<protein>
    <submittedName>
        <fullName evidence="4">E3 ubiquitin-protein ligase RNF181-like</fullName>
    </submittedName>
</protein>
<gene>
    <name evidence="4" type="primary">LOC111307011</name>
</gene>
<evidence type="ECO:0000313" key="4">
    <source>
        <dbReference type="RefSeq" id="XP_022760819.1"/>
    </source>
</evidence>
<feature type="domain" description="RING-type" evidence="2">
    <location>
        <begin position="78"/>
        <end position="120"/>
    </location>
</feature>
<dbReference type="GO" id="GO:0006511">
    <property type="term" value="P:ubiquitin-dependent protein catabolic process"/>
    <property type="evidence" value="ECO:0007669"/>
    <property type="project" value="TreeGrafter"/>
</dbReference>
<dbReference type="GO" id="GO:0008270">
    <property type="term" value="F:zinc ion binding"/>
    <property type="evidence" value="ECO:0007669"/>
    <property type="project" value="UniProtKB-KW"/>
</dbReference>
<dbReference type="KEGG" id="dzi:111307011"/>
<evidence type="ECO:0000313" key="3">
    <source>
        <dbReference type="Proteomes" id="UP000515121"/>
    </source>
</evidence>
<dbReference type="Gene3D" id="3.30.40.10">
    <property type="entry name" value="Zinc/RING finger domain, C3HC4 (zinc finger)"/>
    <property type="match status" value="1"/>
</dbReference>
<dbReference type="InterPro" id="IPR001841">
    <property type="entry name" value="Znf_RING"/>
</dbReference>
<dbReference type="Proteomes" id="UP000515121">
    <property type="component" value="Unplaced"/>
</dbReference>
<dbReference type="PANTHER" id="PTHR22765:SF434">
    <property type="entry name" value="GB|AAD18119.1-RELATED"/>
    <property type="match status" value="1"/>
</dbReference>
<dbReference type="SMART" id="SM01197">
    <property type="entry name" value="FANCL_C"/>
    <property type="match status" value="1"/>
</dbReference>
<dbReference type="Pfam" id="PF13639">
    <property type="entry name" value="zf-RING_2"/>
    <property type="match status" value="1"/>
</dbReference>
<keyword evidence="1" id="KW-0479">Metal-binding</keyword>
<dbReference type="OrthoDB" id="21204at2759"/>
<keyword evidence="1" id="KW-0862">Zinc</keyword>
<keyword evidence="1" id="KW-0863">Zinc-finger</keyword>
<dbReference type="InterPro" id="IPR013083">
    <property type="entry name" value="Znf_RING/FYVE/PHD"/>
</dbReference>
<dbReference type="InterPro" id="IPR051826">
    <property type="entry name" value="E3_ubiquitin-ligase_domain"/>
</dbReference>
<dbReference type="GeneID" id="111307011"/>
<dbReference type="GO" id="GO:0061630">
    <property type="term" value="F:ubiquitin protein ligase activity"/>
    <property type="evidence" value="ECO:0007669"/>
    <property type="project" value="TreeGrafter"/>
</dbReference>
<dbReference type="SMART" id="SM00184">
    <property type="entry name" value="RING"/>
    <property type="match status" value="1"/>
</dbReference>
<evidence type="ECO:0000259" key="2">
    <source>
        <dbReference type="PROSITE" id="PS50089"/>
    </source>
</evidence>
<keyword evidence="3" id="KW-1185">Reference proteome</keyword>
<dbReference type="PANTHER" id="PTHR22765">
    <property type="entry name" value="RING FINGER AND PROTEASE ASSOCIATED DOMAIN-CONTAINING"/>
    <property type="match status" value="1"/>
</dbReference>
<name>A0A6P6A7A7_DURZI</name>
<evidence type="ECO:0000256" key="1">
    <source>
        <dbReference type="PROSITE-ProRule" id="PRU00175"/>
    </source>
</evidence>
<accession>A0A6P6A7A7</accession>
<dbReference type="RefSeq" id="XP_022760819.1">
    <property type="nucleotide sequence ID" value="XM_022905084.1"/>
</dbReference>
<proteinExistence type="predicted"/>
<dbReference type="PROSITE" id="PS50089">
    <property type="entry name" value="ZF_RING_2"/>
    <property type="match status" value="1"/>
</dbReference>
<reference evidence="4" key="1">
    <citation type="submission" date="2025-08" db="UniProtKB">
        <authorList>
            <consortium name="RefSeq"/>
        </authorList>
    </citation>
    <scope>IDENTIFICATION</scope>
    <source>
        <tissue evidence="4">Fruit stalk</tissue>
    </source>
</reference>
<organism evidence="3 4">
    <name type="scientific">Durio zibethinus</name>
    <name type="common">Durian</name>
    <dbReference type="NCBI Taxonomy" id="66656"/>
    <lineage>
        <taxon>Eukaryota</taxon>
        <taxon>Viridiplantae</taxon>
        <taxon>Streptophyta</taxon>
        <taxon>Embryophyta</taxon>
        <taxon>Tracheophyta</taxon>
        <taxon>Spermatophyta</taxon>
        <taxon>Magnoliopsida</taxon>
        <taxon>eudicotyledons</taxon>
        <taxon>Gunneridae</taxon>
        <taxon>Pentapetalae</taxon>
        <taxon>rosids</taxon>
        <taxon>malvids</taxon>
        <taxon>Malvales</taxon>
        <taxon>Malvaceae</taxon>
        <taxon>Helicteroideae</taxon>
        <taxon>Durio</taxon>
    </lineage>
</organism>
<dbReference type="AlphaFoldDB" id="A0A6P6A7A7"/>